<feature type="compositionally biased region" description="Acidic residues" evidence="1">
    <location>
        <begin position="124"/>
        <end position="148"/>
    </location>
</feature>
<feature type="region of interest" description="Disordered" evidence="1">
    <location>
        <begin position="1"/>
        <end position="97"/>
    </location>
</feature>
<name>A0A834XJJ3_APHGI</name>
<evidence type="ECO:0000313" key="3">
    <source>
        <dbReference type="Proteomes" id="UP000639338"/>
    </source>
</evidence>
<dbReference type="Proteomes" id="UP000639338">
    <property type="component" value="Unassembled WGS sequence"/>
</dbReference>
<keyword evidence="3" id="KW-1185">Reference proteome</keyword>
<proteinExistence type="predicted"/>
<evidence type="ECO:0000256" key="1">
    <source>
        <dbReference type="SAM" id="MobiDB-lite"/>
    </source>
</evidence>
<reference evidence="2 3" key="1">
    <citation type="submission" date="2020-08" db="EMBL/GenBank/DDBJ databases">
        <title>Aphidius gifuensis genome sequencing and assembly.</title>
        <authorList>
            <person name="Du Z."/>
        </authorList>
    </citation>
    <scope>NUCLEOTIDE SEQUENCE [LARGE SCALE GENOMIC DNA]</scope>
    <source>
        <strain evidence="2">YNYX2018</strain>
        <tissue evidence="2">Adults</tissue>
    </source>
</reference>
<feature type="compositionally biased region" description="Basic residues" evidence="1">
    <location>
        <begin position="12"/>
        <end position="21"/>
    </location>
</feature>
<comment type="caution">
    <text evidence="2">The sequence shown here is derived from an EMBL/GenBank/DDBJ whole genome shotgun (WGS) entry which is preliminary data.</text>
</comment>
<feature type="region of interest" description="Disordered" evidence="1">
    <location>
        <begin position="121"/>
        <end position="170"/>
    </location>
</feature>
<evidence type="ECO:0000313" key="2">
    <source>
        <dbReference type="EMBL" id="KAF7987156.1"/>
    </source>
</evidence>
<sequence>MDNRERPLNRLGTRRPRRPRGPRGPYKKYLEPGSQFSIPKSTLRNWKLKQNASYSEDDEEQDEVGENQHTMDYSTSCSSSTENSDESENGFINDRDTNWDIDDMFAYVENAPIADVRDNVSLQSDEELSSEDAASVDEIDLESAEENTDIYGEDRLDDDEFNNSVDEVTM</sequence>
<accession>A0A834XJJ3</accession>
<protein>
    <submittedName>
        <fullName evidence="2">Uncharacterized protein</fullName>
    </submittedName>
</protein>
<feature type="compositionally biased region" description="Acidic residues" evidence="1">
    <location>
        <begin position="55"/>
        <end position="65"/>
    </location>
</feature>
<dbReference type="AlphaFoldDB" id="A0A834XJJ3"/>
<gene>
    <name evidence="2" type="ORF">HCN44_000878</name>
</gene>
<dbReference type="EMBL" id="JACMRX010000016">
    <property type="protein sequence ID" value="KAF7987156.1"/>
    <property type="molecule type" value="Genomic_DNA"/>
</dbReference>
<feature type="compositionally biased region" description="Polar residues" evidence="1">
    <location>
        <begin position="34"/>
        <end position="54"/>
    </location>
</feature>
<organism evidence="2 3">
    <name type="scientific">Aphidius gifuensis</name>
    <name type="common">Parasitoid wasp</name>
    <dbReference type="NCBI Taxonomy" id="684658"/>
    <lineage>
        <taxon>Eukaryota</taxon>
        <taxon>Metazoa</taxon>
        <taxon>Ecdysozoa</taxon>
        <taxon>Arthropoda</taxon>
        <taxon>Hexapoda</taxon>
        <taxon>Insecta</taxon>
        <taxon>Pterygota</taxon>
        <taxon>Neoptera</taxon>
        <taxon>Endopterygota</taxon>
        <taxon>Hymenoptera</taxon>
        <taxon>Apocrita</taxon>
        <taxon>Ichneumonoidea</taxon>
        <taxon>Braconidae</taxon>
        <taxon>Aphidiinae</taxon>
        <taxon>Aphidius</taxon>
    </lineage>
</organism>